<dbReference type="InterPro" id="IPR001387">
    <property type="entry name" value="Cro/C1-type_HTH"/>
</dbReference>
<proteinExistence type="predicted"/>
<dbReference type="GO" id="GO:0003677">
    <property type="term" value="F:DNA binding"/>
    <property type="evidence" value="ECO:0007669"/>
    <property type="project" value="UniProtKB-KW"/>
</dbReference>
<comment type="caution">
    <text evidence="4">The sequence shown here is derived from an EMBL/GenBank/DDBJ whole genome shotgun (WGS) entry which is preliminary data.</text>
</comment>
<dbReference type="Pfam" id="PF01381">
    <property type="entry name" value="HTH_3"/>
    <property type="match status" value="1"/>
</dbReference>
<dbReference type="CDD" id="cd00093">
    <property type="entry name" value="HTH_XRE"/>
    <property type="match status" value="1"/>
</dbReference>
<feature type="region of interest" description="Disordered" evidence="2">
    <location>
        <begin position="66"/>
        <end position="93"/>
    </location>
</feature>
<dbReference type="EMBL" id="JAHHQF010000050">
    <property type="protein sequence ID" value="MBT9282087.1"/>
    <property type="molecule type" value="Genomic_DNA"/>
</dbReference>
<name>A0A947CX82_HYDSH</name>
<dbReference type="Gene3D" id="1.10.260.40">
    <property type="entry name" value="lambda repressor-like DNA-binding domains"/>
    <property type="match status" value="1"/>
</dbReference>
<feature type="domain" description="HTH cro/C1-type" evidence="3">
    <location>
        <begin position="7"/>
        <end position="61"/>
    </location>
</feature>
<reference evidence="4" key="1">
    <citation type="journal article" date="2021" name="Microbiology">
        <title>Metagenomic Analysis of the Microbial Community in the Underground Coal Fire Area (Kemerovo Region, Russia) Revealed Predominance of Thermophilic Members of the Phyla Deinococcus-thermus, Aquificae, and Firmicutes.</title>
        <authorList>
            <person name="Kadnikov V."/>
            <person name="Mardanov A.V."/>
            <person name="Beletsky A.V."/>
            <person name="Karnachuk O.V."/>
            <person name="Ravin N.V."/>
        </authorList>
    </citation>
    <scope>NUCLEOTIDE SEQUENCE</scope>
    <source>
        <strain evidence="4">RBS10-49</strain>
    </source>
</reference>
<evidence type="ECO:0000256" key="1">
    <source>
        <dbReference type="ARBA" id="ARBA00023125"/>
    </source>
</evidence>
<organism evidence="4 5">
    <name type="scientific">Hydrogenibacillus schlegelii</name>
    <name type="common">Bacillus schlegelii</name>
    <dbReference type="NCBI Taxonomy" id="1484"/>
    <lineage>
        <taxon>Bacteria</taxon>
        <taxon>Bacillati</taxon>
        <taxon>Bacillota</taxon>
        <taxon>Bacilli</taxon>
        <taxon>Bacillales</taxon>
        <taxon>Bacillales Family X. Incertae Sedis</taxon>
        <taxon>Hydrogenibacillus</taxon>
    </lineage>
</organism>
<accession>A0A947CX82</accession>
<sequence length="93" mass="11049">MKARDWLVELRKQKGMTQEEVAKKVKINRSFYTQIENGTRNPSVDTAQKIAGLLSFDWTLFFEASSHKERQSPQTKNRRHYTKHIEGEFHVQR</sequence>
<protein>
    <submittedName>
        <fullName evidence="4">Helix-turn-helix transcriptional regulator</fullName>
    </submittedName>
</protein>
<feature type="compositionally biased region" description="Basic and acidic residues" evidence="2">
    <location>
        <begin position="83"/>
        <end position="93"/>
    </location>
</feature>
<evidence type="ECO:0000313" key="5">
    <source>
        <dbReference type="Proteomes" id="UP000748108"/>
    </source>
</evidence>
<dbReference type="SUPFAM" id="SSF47413">
    <property type="entry name" value="lambda repressor-like DNA-binding domains"/>
    <property type="match status" value="1"/>
</dbReference>
<dbReference type="SMART" id="SM00530">
    <property type="entry name" value="HTH_XRE"/>
    <property type="match status" value="1"/>
</dbReference>
<evidence type="ECO:0000256" key="2">
    <source>
        <dbReference type="SAM" id="MobiDB-lite"/>
    </source>
</evidence>
<dbReference type="PANTHER" id="PTHR46558:SF11">
    <property type="entry name" value="HTH-TYPE TRANSCRIPTIONAL REGULATOR XRE"/>
    <property type="match status" value="1"/>
</dbReference>
<dbReference type="AlphaFoldDB" id="A0A947CX82"/>
<evidence type="ECO:0000259" key="3">
    <source>
        <dbReference type="PROSITE" id="PS50943"/>
    </source>
</evidence>
<dbReference type="InterPro" id="IPR010982">
    <property type="entry name" value="Lambda_DNA-bd_dom_sf"/>
</dbReference>
<keyword evidence="1" id="KW-0238">DNA-binding</keyword>
<gene>
    <name evidence="4" type="ORF">KM312_05450</name>
</gene>
<dbReference type="PROSITE" id="PS50943">
    <property type="entry name" value="HTH_CROC1"/>
    <property type="match status" value="1"/>
</dbReference>
<dbReference type="Proteomes" id="UP000748108">
    <property type="component" value="Unassembled WGS sequence"/>
</dbReference>
<evidence type="ECO:0000313" key="4">
    <source>
        <dbReference type="EMBL" id="MBT9282087.1"/>
    </source>
</evidence>
<dbReference type="PANTHER" id="PTHR46558">
    <property type="entry name" value="TRACRIPTIONAL REGULATORY PROTEIN-RELATED-RELATED"/>
    <property type="match status" value="1"/>
</dbReference>